<organism evidence="15 16">
    <name type="scientific">Cryptococcus depauperatus CBS 7841</name>
    <dbReference type="NCBI Taxonomy" id="1295531"/>
    <lineage>
        <taxon>Eukaryota</taxon>
        <taxon>Fungi</taxon>
        <taxon>Dikarya</taxon>
        <taxon>Basidiomycota</taxon>
        <taxon>Agaricomycotina</taxon>
        <taxon>Tremellomycetes</taxon>
        <taxon>Tremellales</taxon>
        <taxon>Cryptococcaceae</taxon>
        <taxon>Cryptococcus</taxon>
    </lineage>
</organism>
<feature type="compositionally biased region" description="Polar residues" evidence="14">
    <location>
        <begin position="1"/>
        <end position="16"/>
    </location>
</feature>
<dbReference type="GO" id="GO:0005737">
    <property type="term" value="C:cytoplasm"/>
    <property type="evidence" value="ECO:0007669"/>
    <property type="project" value="UniProtKB-SubCell"/>
</dbReference>
<evidence type="ECO:0000256" key="11">
    <source>
        <dbReference type="ARBA" id="ARBA00022741"/>
    </source>
</evidence>
<dbReference type="FunFam" id="3.40.190.10:FF:000123">
    <property type="entry name" value="HIS1p ATP phosphoribosyltransferase"/>
    <property type="match status" value="1"/>
</dbReference>
<evidence type="ECO:0000256" key="12">
    <source>
        <dbReference type="ARBA" id="ARBA00022840"/>
    </source>
</evidence>
<dbReference type="InterPro" id="IPR001348">
    <property type="entry name" value="ATP_PRibTrfase_HisG"/>
</dbReference>
<accession>A0A1E3HBA6</accession>
<dbReference type="NCBIfam" id="TIGR00070">
    <property type="entry name" value="hisG"/>
    <property type="match status" value="1"/>
</dbReference>
<keyword evidence="9 15" id="KW-0328">Glycosyltransferase</keyword>
<evidence type="ECO:0000256" key="10">
    <source>
        <dbReference type="ARBA" id="ARBA00022679"/>
    </source>
</evidence>
<dbReference type="GO" id="GO:0000105">
    <property type="term" value="P:L-histidine biosynthetic process"/>
    <property type="evidence" value="ECO:0007669"/>
    <property type="project" value="UniProtKB-UniPathway"/>
</dbReference>
<keyword evidence="16" id="KW-1185">Reference proteome</keyword>
<dbReference type="PANTHER" id="PTHR21403:SF8">
    <property type="entry name" value="ATP PHOSPHORIBOSYLTRANSFERASE"/>
    <property type="match status" value="1"/>
</dbReference>
<dbReference type="Pfam" id="PF08029">
    <property type="entry name" value="HisG_C"/>
    <property type="match status" value="1"/>
</dbReference>
<reference evidence="15" key="3">
    <citation type="submission" date="2024-01" db="EMBL/GenBank/DDBJ databases">
        <authorList>
            <person name="Coelho M.A."/>
            <person name="David-Palma M."/>
            <person name="Shea T."/>
            <person name="Sun S."/>
            <person name="Cuomo C.A."/>
            <person name="Heitman J."/>
        </authorList>
    </citation>
    <scope>NUCLEOTIDE SEQUENCE</scope>
    <source>
        <strain evidence="15">CBS 7841</strain>
    </source>
</reference>
<dbReference type="Gene3D" id="3.30.70.120">
    <property type="match status" value="1"/>
</dbReference>
<name>A0A1E3HBA6_9TREE</name>
<feature type="region of interest" description="Disordered" evidence="14">
    <location>
        <begin position="1"/>
        <end position="36"/>
    </location>
</feature>
<evidence type="ECO:0000256" key="5">
    <source>
        <dbReference type="ARBA" id="ARBA00011946"/>
    </source>
</evidence>
<dbReference type="InterPro" id="IPR013115">
    <property type="entry name" value="HisG_C"/>
</dbReference>
<dbReference type="GO" id="GO:0000287">
    <property type="term" value="F:magnesium ion binding"/>
    <property type="evidence" value="ECO:0007669"/>
    <property type="project" value="InterPro"/>
</dbReference>
<dbReference type="InterPro" id="IPR015867">
    <property type="entry name" value="N-reg_PII/ATP_PRibTrfase_C"/>
</dbReference>
<keyword evidence="13" id="KW-0368">Histidine biosynthesis</keyword>
<dbReference type="GeneID" id="91088123"/>
<evidence type="ECO:0000256" key="3">
    <source>
        <dbReference type="ARBA" id="ARBA00004667"/>
    </source>
</evidence>
<evidence type="ECO:0000256" key="1">
    <source>
        <dbReference type="ARBA" id="ARBA00000915"/>
    </source>
</evidence>
<dbReference type="GO" id="GO:0003879">
    <property type="term" value="F:ATP phosphoribosyltransferase activity"/>
    <property type="evidence" value="ECO:0007669"/>
    <property type="project" value="UniProtKB-EC"/>
</dbReference>
<dbReference type="InterPro" id="IPR018198">
    <property type="entry name" value="ATP_PRibTrfase_CS"/>
</dbReference>
<evidence type="ECO:0000256" key="2">
    <source>
        <dbReference type="ARBA" id="ARBA00004496"/>
    </source>
</evidence>
<evidence type="ECO:0000313" key="16">
    <source>
        <dbReference type="Proteomes" id="UP000094043"/>
    </source>
</evidence>
<dbReference type="Proteomes" id="UP000094043">
    <property type="component" value="Chromosome 4"/>
</dbReference>
<dbReference type="VEuPathDB" id="FungiDB:L203_06666"/>
<comment type="similarity">
    <text evidence="4">Belongs to the ATP phosphoribosyltransferase family.</text>
</comment>
<dbReference type="SUPFAM" id="SSF53850">
    <property type="entry name" value="Periplasmic binding protein-like II"/>
    <property type="match status" value="1"/>
</dbReference>
<dbReference type="FunFam" id="3.30.70.120:FF:000003">
    <property type="entry name" value="ATP phosphoribosyltransferase"/>
    <property type="match status" value="1"/>
</dbReference>
<sequence>MSKLSSSQRPSDFPESSDTHLHQTDSSPSSGQATATRSSFGYDSAMSLLVESLKDRLLFAIPKKGRLHEKCLELLVGADIKYNRAHRLDVALVQNMPIALVFLPAADIPRFVALGSVALGITGQDMIAESTHAPLITELLPLGFGKCKLQVQVPVTGPIQTLEGLSAGRIATSFEVLTGQLFHGENGVDAMVGKGKTSVEYVGGSVEAACALGMADGVVDLVESGDTMRAAGLHAIHTLMSSEVVLITSSTPHSSLTPTLSAYIPLIKSRFAGVIASKKYVYVSYNIQRANLVEALKITPGRRAPTVSPLDEDGWVAVSAMVERKEVAKTMDELEETGAEDILIMALENCRVGV</sequence>
<dbReference type="Pfam" id="PF01634">
    <property type="entry name" value="HisG"/>
    <property type="match status" value="1"/>
</dbReference>
<keyword evidence="10" id="KW-0808">Transferase</keyword>
<dbReference type="EMBL" id="CP143787">
    <property type="protein sequence ID" value="WVN88700.1"/>
    <property type="molecule type" value="Genomic_DNA"/>
</dbReference>
<dbReference type="OrthoDB" id="2574at2759"/>
<dbReference type="GO" id="GO:0005524">
    <property type="term" value="F:ATP binding"/>
    <property type="evidence" value="ECO:0007669"/>
    <property type="project" value="UniProtKB-KW"/>
</dbReference>
<comment type="subcellular location">
    <subcellularLocation>
        <location evidence="2">Cytoplasm</location>
    </subcellularLocation>
</comment>
<dbReference type="EC" id="2.4.2.17" evidence="5"/>
<evidence type="ECO:0000256" key="6">
    <source>
        <dbReference type="ARBA" id="ARBA00020998"/>
    </source>
</evidence>
<gene>
    <name evidence="15" type="ORF">L203_103913</name>
</gene>
<keyword evidence="7" id="KW-0963">Cytoplasm</keyword>
<evidence type="ECO:0000256" key="9">
    <source>
        <dbReference type="ARBA" id="ARBA00022676"/>
    </source>
</evidence>
<keyword evidence="11" id="KW-0547">Nucleotide-binding</keyword>
<proteinExistence type="inferred from homology"/>
<dbReference type="InterPro" id="IPR013820">
    <property type="entry name" value="ATP_PRibTrfase_cat"/>
</dbReference>
<comment type="catalytic activity">
    <reaction evidence="1">
        <text>1-(5-phospho-beta-D-ribosyl)-ATP + diphosphate = 5-phospho-alpha-D-ribose 1-diphosphate + ATP</text>
        <dbReference type="Rhea" id="RHEA:18473"/>
        <dbReference type="ChEBI" id="CHEBI:30616"/>
        <dbReference type="ChEBI" id="CHEBI:33019"/>
        <dbReference type="ChEBI" id="CHEBI:58017"/>
        <dbReference type="ChEBI" id="CHEBI:73183"/>
        <dbReference type="EC" id="2.4.2.17"/>
    </reaction>
</comment>
<dbReference type="RefSeq" id="XP_066069400.1">
    <property type="nucleotide sequence ID" value="XM_066213303.1"/>
</dbReference>
<reference evidence="15" key="1">
    <citation type="submission" date="2016-06" db="EMBL/GenBank/DDBJ databases">
        <authorList>
            <person name="Cuomo C."/>
            <person name="Litvintseva A."/>
            <person name="Heitman J."/>
            <person name="Chen Y."/>
            <person name="Sun S."/>
            <person name="Springer D."/>
            <person name="Dromer F."/>
            <person name="Young S."/>
            <person name="Zeng Q."/>
            <person name="Chapman S."/>
            <person name="Gujja S."/>
            <person name="Saif S."/>
            <person name="Birren B."/>
        </authorList>
    </citation>
    <scope>NUCLEOTIDE SEQUENCE</scope>
    <source>
        <strain evidence="15">CBS 7841</strain>
    </source>
</reference>
<keyword evidence="12" id="KW-0067">ATP-binding</keyword>
<dbReference type="KEGG" id="cdep:91088123"/>
<protein>
    <recommendedName>
        <fullName evidence="6">ATP phosphoribosyltransferase</fullName>
        <ecNumber evidence="5">2.4.2.17</ecNumber>
    </recommendedName>
</protein>
<dbReference type="AlphaFoldDB" id="A0A1E3HBA6"/>
<feature type="compositionally biased region" description="Polar residues" evidence="14">
    <location>
        <begin position="24"/>
        <end position="36"/>
    </location>
</feature>
<dbReference type="PROSITE" id="PS01316">
    <property type="entry name" value="ATP_P_PHORIBOSYLTR"/>
    <property type="match status" value="1"/>
</dbReference>
<dbReference type="PANTHER" id="PTHR21403">
    <property type="entry name" value="ATP PHOSPHORIBOSYLTRANSFERASE ATP-PRTASE"/>
    <property type="match status" value="1"/>
</dbReference>
<evidence type="ECO:0000256" key="8">
    <source>
        <dbReference type="ARBA" id="ARBA00022605"/>
    </source>
</evidence>
<evidence type="ECO:0000313" key="15">
    <source>
        <dbReference type="EMBL" id="WVN88700.1"/>
    </source>
</evidence>
<dbReference type="InterPro" id="IPR020621">
    <property type="entry name" value="ATP-PRT_HisG_long"/>
</dbReference>
<reference evidence="15" key="2">
    <citation type="journal article" date="2022" name="Elife">
        <title>Obligate sexual reproduction of a homothallic fungus closely related to the Cryptococcus pathogenic species complex.</title>
        <authorList>
            <person name="Passer A.R."/>
            <person name="Clancey S.A."/>
            <person name="Shea T."/>
            <person name="David-Palma M."/>
            <person name="Averette A.F."/>
            <person name="Boekhout T."/>
            <person name="Porcel B.M."/>
            <person name="Nowrousian M."/>
            <person name="Cuomo C.A."/>
            <person name="Sun S."/>
            <person name="Heitman J."/>
            <person name="Coelho M.A."/>
        </authorList>
    </citation>
    <scope>NUCLEOTIDE SEQUENCE</scope>
    <source>
        <strain evidence="15">CBS 7841</strain>
    </source>
</reference>
<dbReference type="InterPro" id="IPR011322">
    <property type="entry name" value="N-reg_PII-like_a/b"/>
</dbReference>
<evidence type="ECO:0000256" key="13">
    <source>
        <dbReference type="ARBA" id="ARBA00023102"/>
    </source>
</evidence>
<comment type="pathway">
    <text evidence="3">Amino-acid biosynthesis; L-histidine biosynthesis; L-histidine from 5-phospho-alpha-D-ribose 1-diphosphate: step 1/9.</text>
</comment>
<evidence type="ECO:0000256" key="4">
    <source>
        <dbReference type="ARBA" id="ARBA00009372"/>
    </source>
</evidence>
<evidence type="ECO:0000256" key="7">
    <source>
        <dbReference type="ARBA" id="ARBA00022490"/>
    </source>
</evidence>
<dbReference type="Gene3D" id="3.40.190.10">
    <property type="entry name" value="Periplasmic binding protein-like II"/>
    <property type="match status" value="2"/>
</dbReference>
<dbReference type="NCBIfam" id="TIGR03455">
    <property type="entry name" value="HisG_C-term"/>
    <property type="match status" value="1"/>
</dbReference>
<keyword evidence="8" id="KW-0028">Amino-acid biosynthesis</keyword>
<dbReference type="HAMAP" id="MF_00079">
    <property type="entry name" value="HisG_Long"/>
    <property type="match status" value="1"/>
</dbReference>
<evidence type="ECO:0000256" key="14">
    <source>
        <dbReference type="SAM" id="MobiDB-lite"/>
    </source>
</evidence>
<dbReference type="SUPFAM" id="SSF54913">
    <property type="entry name" value="GlnB-like"/>
    <property type="match status" value="1"/>
</dbReference>